<feature type="domain" description="FAD-binding" evidence="3">
    <location>
        <begin position="2"/>
        <end position="339"/>
    </location>
</feature>
<name>A0A7K1UQH7_9NOCA</name>
<dbReference type="PANTHER" id="PTHR13789:SF309">
    <property type="entry name" value="PUTATIVE (AFU_ORTHOLOGUE AFUA_6G14510)-RELATED"/>
    <property type="match status" value="1"/>
</dbReference>
<dbReference type="InterPro" id="IPR002938">
    <property type="entry name" value="FAD-bd"/>
</dbReference>
<keyword evidence="1" id="KW-0560">Oxidoreductase</keyword>
<dbReference type="Pfam" id="PF01494">
    <property type="entry name" value="FAD_binding_3"/>
    <property type="match status" value="1"/>
</dbReference>
<evidence type="ECO:0000313" key="4">
    <source>
        <dbReference type="EMBL" id="MVU76603.1"/>
    </source>
</evidence>
<dbReference type="GO" id="GO:0004497">
    <property type="term" value="F:monooxygenase activity"/>
    <property type="evidence" value="ECO:0007669"/>
    <property type="project" value="UniProtKB-KW"/>
</dbReference>
<dbReference type="SUPFAM" id="SSF51905">
    <property type="entry name" value="FAD/NAD(P)-binding domain"/>
    <property type="match status" value="1"/>
</dbReference>
<dbReference type="AlphaFoldDB" id="A0A7K1UQH7"/>
<protein>
    <submittedName>
        <fullName evidence="4">FAD-dependent monooxygenase</fullName>
    </submittedName>
</protein>
<comment type="caution">
    <text evidence="4">The sequence shown here is derived from an EMBL/GenBank/DDBJ whole genome shotgun (WGS) entry which is preliminary data.</text>
</comment>
<dbReference type="InterPro" id="IPR036188">
    <property type="entry name" value="FAD/NAD-bd_sf"/>
</dbReference>
<dbReference type="RefSeq" id="WP_157355348.1">
    <property type="nucleotide sequence ID" value="NZ_WRPP01000001.1"/>
</dbReference>
<dbReference type="EMBL" id="WRPP01000001">
    <property type="protein sequence ID" value="MVU76603.1"/>
    <property type="molecule type" value="Genomic_DNA"/>
</dbReference>
<dbReference type="PRINTS" id="PR00420">
    <property type="entry name" value="RNGMNOXGNASE"/>
</dbReference>
<keyword evidence="5" id="KW-1185">Reference proteome</keyword>
<evidence type="ECO:0000313" key="5">
    <source>
        <dbReference type="Proteomes" id="UP000466794"/>
    </source>
</evidence>
<dbReference type="Gene3D" id="3.50.50.60">
    <property type="entry name" value="FAD/NAD(P)-binding domain"/>
    <property type="match status" value="1"/>
</dbReference>
<proteinExistence type="predicted"/>
<evidence type="ECO:0000259" key="3">
    <source>
        <dbReference type="Pfam" id="PF01494"/>
    </source>
</evidence>
<sequence length="389" mass="41218">MTKALIIGGGIAGPVTAMALQQAGIDAVVHEAHSSGAEGLGSFLTLATNGVDALAAIGADKRVLASGFPTPGMVLRSAGGRKLGTVATGSPRHDIPPSQTMRRTDLYEAVRNEAAARGIPFEYDKRLVDARETATGVQAIFADGSAALGDLLIGCDGIHSTVRGLIDPQAPAPTHTGVTGSGGYTFGVPVRADPNAVTMIFGKHGFFGYAAASAEEVWWFVNLPAAVGPTFTGGDLRDWLASFFADDAGPAARLIAAGEDLMPLTDIYYLPHLPHWHSQRMIVIGDAAHAPSGSSGQGASLVIEDGVMLARCLRDLPIPEALRRFETLRRPRVEEIIERAAKVNRTKAAGRVERVVQGLFLPIVLPLLARGKSMRRTYEHHIDWDERVA</sequence>
<dbReference type="GO" id="GO:0071949">
    <property type="term" value="F:FAD binding"/>
    <property type="evidence" value="ECO:0007669"/>
    <property type="project" value="InterPro"/>
</dbReference>
<keyword evidence="2 4" id="KW-0503">Monooxygenase</keyword>
<accession>A0A7K1UQH7</accession>
<gene>
    <name evidence="4" type="ORF">GPX89_05010</name>
</gene>
<evidence type="ECO:0000256" key="1">
    <source>
        <dbReference type="ARBA" id="ARBA00023002"/>
    </source>
</evidence>
<reference evidence="4 5" key="1">
    <citation type="submission" date="2019-12" db="EMBL/GenBank/DDBJ databases">
        <title>Nocardia sp. nov. ET3-3 isolated from soil.</title>
        <authorList>
            <person name="Kanchanasin P."/>
            <person name="Tanasupawat S."/>
            <person name="Yuki M."/>
            <person name="Kudo T."/>
        </authorList>
    </citation>
    <scope>NUCLEOTIDE SEQUENCE [LARGE SCALE GENOMIC DNA]</scope>
    <source>
        <strain evidence="4 5">ET3-3</strain>
    </source>
</reference>
<organism evidence="4 5">
    <name type="scientific">Nocardia terrae</name>
    <dbReference type="NCBI Taxonomy" id="2675851"/>
    <lineage>
        <taxon>Bacteria</taxon>
        <taxon>Bacillati</taxon>
        <taxon>Actinomycetota</taxon>
        <taxon>Actinomycetes</taxon>
        <taxon>Mycobacteriales</taxon>
        <taxon>Nocardiaceae</taxon>
        <taxon>Nocardia</taxon>
    </lineage>
</organism>
<dbReference type="Proteomes" id="UP000466794">
    <property type="component" value="Unassembled WGS sequence"/>
</dbReference>
<evidence type="ECO:0000256" key="2">
    <source>
        <dbReference type="ARBA" id="ARBA00023033"/>
    </source>
</evidence>
<dbReference type="PANTHER" id="PTHR13789">
    <property type="entry name" value="MONOOXYGENASE"/>
    <property type="match status" value="1"/>
</dbReference>
<dbReference type="InterPro" id="IPR050493">
    <property type="entry name" value="FAD-dep_Monooxygenase_BioMet"/>
</dbReference>